<dbReference type="InterPro" id="IPR008979">
    <property type="entry name" value="Galactose-bd-like_sf"/>
</dbReference>
<dbReference type="InterPro" id="IPR006102">
    <property type="entry name" value="Ig-like_GH2"/>
</dbReference>
<accession>A0ABV5GYV5</accession>
<dbReference type="PANTHER" id="PTHR42732">
    <property type="entry name" value="BETA-GALACTOSIDASE"/>
    <property type="match status" value="1"/>
</dbReference>
<dbReference type="InterPro" id="IPR032311">
    <property type="entry name" value="DUF4982"/>
</dbReference>
<evidence type="ECO:0000259" key="9">
    <source>
        <dbReference type="Pfam" id="PF16355"/>
    </source>
</evidence>
<comment type="caution">
    <text evidence="10">The sequence shown here is derived from an EMBL/GenBank/DDBJ whole genome shotgun (WGS) entry which is preliminary data.</text>
</comment>
<dbReference type="GO" id="GO:0016787">
    <property type="term" value="F:hydrolase activity"/>
    <property type="evidence" value="ECO:0007669"/>
    <property type="project" value="UniProtKB-KW"/>
</dbReference>
<feature type="signal peptide" evidence="4">
    <location>
        <begin position="1"/>
        <end position="20"/>
    </location>
</feature>
<reference evidence="10 11" key="1">
    <citation type="submission" date="2024-09" db="EMBL/GenBank/DDBJ databases">
        <authorList>
            <person name="Sun Q."/>
            <person name="Mori K."/>
        </authorList>
    </citation>
    <scope>NUCLEOTIDE SEQUENCE [LARGE SCALE GENOMIC DNA]</scope>
    <source>
        <strain evidence="10 11">CECT 8300</strain>
    </source>
</reference>
<name>A0ABV5GYV5_9FLAO</name>
<dbReference type="PANTHER" id="PTHR42732:SF1">
    <property type="entry name" value="BETA-MANNOSIDASE"/>
    <property type="match status" value="1"/>
</dbReference>
<dbReference type="Pfam" id="PF02836">
    <property type="entry name" value="Glyco_hydro_2_C"/>
    <property type="match status" value="1"/>
</dbReference>
<dbReference type="SUPFAM" id="SSF51445">
    <property type="entry name" value="(Trans)glycosidases"/>
    <property type="match status" value="1"/>
</dbReference>
<dbReference type="Pfam" id="PF11721">
    <property type="entry name" value="Malectin"/>
    <property type="match status" value="1"/>
</dbReference>
<dbReference type="InterPro" id="IPR013783">
    <property type="entry name" value="Ig-like_fold"/>
</dbReference>
<evidence type="ECO:0000259" key="8">
    <source>
        <dbReference type="Pfam" id="PF11721"/>
    </source>
</evidence>
<keyword evidence="3" id="KW-0326">Glycosidase</keyword>
<feature type="domain" description="Malectin" evidence="8">
    <location>
        <begin position="765"/>
        <end position="890"/>
    </location>
</feature>
<dbReference type="InterPro" id="IPR017853">
    <property type="entry name" value="GH"/>
</dbReference>
<protein>
    <submittedName>
        <fullName evidence="10">Glycoside hydrolase family 2 TIM barrel-domain containing protein</fullName>
    </submittedName>
</protein>
<sequence length="895" mass="103399">MTKKLYLLLFALTAVFSLYAQSRQTFTINNNWKFYKGDLEISKSYALSKQNNTDWDIIDIPHTWNNIDTTDDTPGYYRGVGWYEKSIFITEEENTKTLIYFEGANQVTDVYVNGSWVGQHKGGYTRFHFDITSFLKYGQDNILAVKVDNSHNIEIPPLSADFTFFGGIYRDVFLVKLSDVHFSMDDYSSSGIYITTPEVSKAKAKVEIKSLIKNESNQSKTVHVVNRIINKDGQTISKTTKKVKFSKSEENKTVLEEITIESPELWSPDRPYLYQIITQIKDGKTGQLLDESIAPLGLRWFKFDAEKGFFLNGEYLKLIGTNRHQDYLKKGNALSDEMHMRDIRLLKEMGGNFLRIAHYPQDPTVLEMCDRLGILTSVEIPIVNAITESEAFTENCLFMAEEMVKQNYNHPSLIIWAYMNEVLLRLPFNQKTEKDRYEIYAKNVTKLGAQIDKHIRKLDPSRYTMIPNHGAISRYKDAGLTSVPMILGWNLYQGWYGGVFDGFDKSLDKLHKLFPNQPLIVTEYGADVHPRLHSFDSKRFDYTVEYGNKYHEHYLKAIVERPFIVGANIWNLNDFYSESRGYALPRANLKGITTLDREKKDTWWLYKTFLSNEPVVKFGQNQWKIRGGVAEAGKDYCTQPVTVYSNGDAVELYHNNIKYTAQVHDNIARFSVPFVNGENRLEAKSTINSKEYIDILDVDFRLTPNLFSEFKDEFYQLNALLGSKRMYEDKMQSIIWIPEKEYQSGSWGYVGGESYRPKTKYGGLPSSELDIIDSEDDPVYQTQRVGIEQFKLDVPDGKYAVTLHWAELESDKEHEKLVYNLGDDKVSERITDREFNILVNGDYIERGFNLRARYGSEKAVQLKYQIFVSDGKGINIDFEKVKGQPVLNAIQVRRL</sequence>
<evidence type="ECO:0000259" key="6">
    <source>
        <dbReference type="Pfam" id="PF02836"/>
    </source>
</evidence>
<feature type="chain" id="PRO_5046515502" evidence="4">
    <location>
        <begin position="21"/>
        <end position="895"/>
    </location>
</feature>
<dbReference type="RefSeq" id="WP_290273202.1">
    <property type="nucleotide sequence ID" value="NZ_JAUFQP010000013.1"/>
</dbReference>
<feature type="domain" description="DUF4982" evidence="9">
    <location>
        <begin position="640"/>
        <end position="691"/>
    </location>
</feature>
<dbReference type="EMBL" id="JBHMFA010000005">
    <property type="protein sequence ID" value="MFB9104835.1"/>
    <property type="molecule type" value="Genomic_DNA"/>
</dbReference>
<dbReference type="InterPro" id="IPR006104">
    <property type="entry name" value="Glyco_hydro_2_N"/>
</dbReference>
<dbReference type="Gene3D" id="3.20.20.80">
    <property type="entry name" value="Glycosidases"/>
    <property type="match status" value="1"/>
</dbReference>
<feature type="domain" description="Glycoside hydrolase family 2 immunoglobulin-like beta-sandwich" evidence="5">
    <location>
        <begin position="195"/>
        <end position="299"/>
    </location>
</feature>
<comment type="similarity">
    <text evidence="1">Belongs to the glycosyl hydrolase 2 family.</text>
</comment>
<evidence type="ECO:0000313" key="11">
    <source>
        <dbReference type="Proteomes" id="UP001589590"/>
    </source>
</evidence>
<dbReference type="Pfam" id="PF02837">
    <property type="entry name" value="Glyco_hydro_2_N"/>
    <property type="match status" value="1"/>
</dbReference>
<dbReference type="Gene3D" id="2.60.120.430">
    <property type="entry name" value="Galactose-binding lectin"/>
    <property type="match status" value="1"/>
</dbReference>
<dbReference type="Gene3D" id="2.60.40.10">
    <property type="entry name" value="Immunoglobulins"/>
    <property type="match status" value="2"/>
</dbReference>
<evidence type="ECO:0000256" key="2">
    <source>
        <dbReference type="ARBA" id="ARBA00022801"/>
    </source>
</evidence>
<keyword evidence="2 10" id="KW-0378">Hydrolase</keyword>
<keyword evidence="4" id="KW-0732">Signal</keyword>
<dbReference type="SUPFAM" id="SSF49303">
    <property type="entry name" value="beta-Galactosidase/glucuronidase domain"/>
    <property type="match status" value="1"/>
</dbReference>
<organism evidence="10 11">
    <name type="scientific">Algibacter miyuki</name>
    <dbReference type="NCBI Taxonomy" id="1306933"/>
    <lineage>
        <taxon>Bacteria</taxon>
        <taxon>Pseudomonadati</taxon>
        <taxon>Bacteroidota</taxon>
        <taxon>Flavobacteriia</taxon>
        <taxon>Flavobacteriales</taxon>
        <taxon>Flavobacteriaceae</taxon>
        <taxon>Algibacter</taxon>
    </lineage>
</organism>
<evidence type="ECO:0000259" key="7">
    <source>
        <dbReference type="Pfam" id="PF02837"/>
    </source>
</evidence>
<dbReference type="Gene3D" id="2.60.120.260">
    <property type="entry name" value="Galactose-binding domain-like"/>
    <property type="match status" value="1"/>
</dbReference>
<proteinExistence type="inferred from homology"/>
<evidence type="ECO:0000256" key="3">
    <source>
        <dbReference type="ARBA" id="ARBA00023295"/>
    </source>
</evidence>
<evidence type="ECO:0000256" key="4">
    <source>
        <dbReference type="SAM" id="SignalP"/>
    </source>
</evidence>
<dbReference type="InterPro" id="IPR006101">
    <property type="entry name" value="Glyco_hydro_2"/>
</dbReference>
<dbReference type="Pfam" id="PF00703">
    <property type="entry name" value="Glyco_hydro_2"/>
    <property type="match status" value="1"/>
</dbReference>
<dbReference type="InterPro" id="IPR051913">
    <property type="entry name" value="GH2_Domain-Containing"/>
</dbReference>
<dbReference type="PRINTS" id="PR00132">
    <property type="entry name" value="GLHYDRLASE2"/>
</dbReference>
<dbReference type="InterPro" id="IPR006103">
    <property type="entry name" value="Glyco_hydro_2_cat"/>
</dbReference>
<feature type="domain" description="Glycoside hydrolase family 2 catalytic" evidence="6">
    <location>
        <begin position="307"/>
        <end position="608"/>
    </location>
</feature>
<evidence type="ECO:0000259" key="5">
    <source>
        <dbReference type="Pfam" id="PF00703"/>
    </source>
</evidence>
<gene>
    <name evidence="10" type="ORF">ACFFU1_07985</name>
</gene>
<dbReference type="Proteomes" id="UP001589590">
    <property type="component" value="Unassembled WGS sequence"/>
</dbReference>
<dbReference type="SUPFAM" id="SSF49785">
    <property type="entry name" value="Galactose-binding domain-like"/>
    <property type="match status" value="1"/>
</dbReference>
<dbReference type="Pfam" id="PF16355">
    <property type="entry name" value="DUF4982"/>
    <property type="match status" value="1"/>
</dbReference>
<keyword evidence="11" id="KW-1185">Reference proteome</keyword>
<dbReference type="InterPro" id="IPR021720">
    <property type="entry name" value="Malectin_dom"/>
</dbReference>
<evidence type="ECO:0000256" key="1">
    <source>
        <dbReference type="ARBA" id="ARBA00007401"/>
    </source>
</evidence>
<dbReference type="InterPro" id="IPR036156">
    <property type="entry name" value="Beta-gal/glucu_dom_sf"/>
</dbReference>
<feature type="domain" description="Glycosyl hydrolases family 2 sugar binding" evidence="7">
    <location>
        <begin position="67"/>
        <end position="176"/>
    </location>
</feature>
<evidence type="ECO:0000313" key="10">
    <source>
        <dbReference type="EMBL" id="MFB9104835.1"/>
    </source>
</evidence>